<proteinExistence type="predicted"/>
<feature type="transmembrane region" description="Helical" evidence="1">
    <location>
        <begin position="108"/>
        <end position="129"/>
    </location>
</feature>
<keyword evidence="1" id="KW-0812">Transmembrane</keyword>
<evidence type="ECO:0000313" key="3">
    <source>
        <dbReference type="Proteomes" id="UP000251891"/>
    </source>
</evidence>
<feature type="transmembrane region" description="Helical" evidence="1">
    <location>
        <begin position="212"/>
        <end position="234"/>
    </location>
</feature>
<reference evidence="2 3" key="1">
    <citation type="submission" date="2018-06" db="EMBL/GenBank/DDBJ databases">
        <title>Actinomadura craniellae sp. nov. isolated from marine sponge Craniella sp.</title>
        <authorList>
            <person name="Li L."/>
            <person name="Xu Q.H."/>
            <person name="Lin H.W."/>
            <person name="Lu Y.H."/>
        </authorList>
    </citation>
    <scope>NUCLEOTIDE SEQUENCE [LARGE SCALE GENOMIC DNA]</scope>
    <source>
        <strain evidence="2 3">LHW63021</strain>
    </source>
</reference>
<evidence type="ECO:0000313" key="2">
    <source>
        <dbReference type="EMBL" id="RAY16394.1"/>
    </source>
</evidence>
<gene>
    <name evidence="2" type="ORF">DPM19_05830</name>
</gene>
<dbReference type="EMBL" id="QLYX01000002">
    <property type="protein sequence ID" value="RAY16394.1"/>
    <property type="molecule type" value="Genomic_DNA"/>
</dbReference>
<comment type="caution">
    <text evidence="2">The sequence shown here is derived from an EMBL/GenBank/DDBJ whole genome shotgun (WGS) entry which is preliminary data.</text>
</comment>
<keyword evidence="1" id="KW-0472">Membrane</keyword>
<sequence>MRTGPALGALAALAVLAMTTALLRTPTGQGGVAAITTSDGTPASAAFALVTAAWLAAGAFGTWLAVPRREDREPSAAPTAAATVGAVLAALAPIVLVLSSTTTSPGRLALSITALELAVAAGVGAGLLLGRHTAGTGMVAAATATLVLALAIRCALVETLVPGPLIDPAGRLTADAAAALRALEDRLPVGTGVAALLGAALGGAVTRARPAAALLVGLAPPALWAAGTVIGLVGAGTPVFTSVQPGEWICLAVGGPLGAGSGYALGRAIRRRSGPGGA</sequence>
<feature type="transmembrane region" description="Helical" evidence="1">
    <location>
        <begin position="44"/>
        <end position="66"/>
    </location>
</feature>
<protein>
    <submittedName>
        <fullName evidence="2">Uncharacterized protein</fullName>
    </submittedName>
</protein>
<organism evidence="2 3">
    <name type="scientific">Actinomadura craniellae</name>
    <dbReference type="NCBI Taxonomy" id="2231787"/>
    <lineage>
        <taxon>Bacteria</taxon>
        <taxon>Bacillati</taxon>
        <taxon>Actinomycetota</taxon>
        <taxon>Actinomycetes</taxon>
        <taxon>Streptosporangiales</taxon>
        <taxon>Thermomonosporaceae</taxon>
        <taxon>Actinomadura</taxon>
    </lineage>
</organism>
<dbReference type="RefSeq" id="WP_111863733.1">
    <property type="nucleotide sequence ID" value="NZ_QLYX01000002.1"/>
</dbReference>
<dbReference type="Proteomes" id="UP000251891">
    <property type="component" value="Unassembled WGS sequence"/>
</dbReference>
<accession>A0A365HB67</accession>
<dbReference type="AlphaFoldDB" id="A0A365HB67"/>
<name>A0A365HB67_9ACTN</name>
<keyword evidence="1" id="KW-1133">Transmembrane helix</keyword>
<feature type="transmembrane region" description="Helical" evidence="1">
    <location>
        <begin position="246"/>
        <end position="265"/>
    </location>
</feature>
<keyword evidence="3" id="KW-1185">Reference proteome</keyword>
<evidence type="ECO:0000256" key="1">
    <source>
        <dbReference type="SAM" id="Phobius"/>
    </source>
</evidence>
<feature type="transmembrane region" description="Helical" evidence="1">
    <location>
        <begin position="78"/>
        <end position="96"/>
    </location>
</feature>
<feature type="transmembrane region" description="Helical" evidence="1">
    <location>
        <begin position="141"/>
        <end position="166"/>
    </location>
</feature>
<feature type="transmembrane region" description="Helical" evidence="1">
    <location>
        <begin position="186"/>
        <end position="205"/>
    </location>
</feature>